<dbReference type="InterPro" id="IPR050493">
    <property type="entry name" value="FAD-dep_Monooxygenase_BioMet"/>
</dbReference>
<dbReference type="GO" id="GO:0071949">
    <property type="term" value="F:FAD binding"/>
    <property type="evidence" value="ECO:0007669"/>
    <property type="project" value="InterPro"/>
</dbReference>
<keyword evidence="5" id="KW-0503">Monooxygenase</keyword>
<evidence type="ECO:0000259" key="7">
    <source>
        <dbReference type="Pfam" id="PF01494"/>
    </source>
</evidence>
<dbReference type="Pfam" id="PF13450">
    <property type="entry name" value="NAD_binding_8"/>
    <property type="match status" value="1"/>
</dbReference>
<evidence type="ECO:0000256" key="1">
    <source>
        <dbReference type="ARBA" id="ARBA00007992"/>
    </source>
</evidence>
<keyword evidence="9" id="KW-1185">Reference proteome</keyword>
<comment type="similarity">
    <text evidence="1">Belongs to the paxM FAD-dependent monooxygenase family.</text>
</comment>
<feature type="domain" description="FAD-binding" evidence="7">
    <location>
        <begin position="159"/>
        <end position="393"/>
    </location>
</feature>
<keyword evidence="2" id="KW-0285">Flavoprotein</keyword>
<dbReference type="Pfam" id="PF01494">
    <property type="entry name" value="FAD_binding_3"/>
    <property type="match status" value="1"/>
</dbReference>
<dbReference type="PRINTS" id="PR00420">
    <property type="entry name" value="RNGMNOXGNASE"/>
</dbReference>
<dbReference type="OrthoDB" id="40579at2759"/>
<organism evidence="8 9">
    <name type="scientific">Colletotrichum musicola</name>
    <dbReference type="NCBI Taxonomy" id="2175873"/>
    <lineage>
        <taxon>Eukaryota</taxon>
        <taxon>Fungi</taxon>
        <taxon>Dikarya</taxon>
        <taxon>Ascomycota</taxon>
        <taxon>Pezizomycotina</taxon>
        <taxon>Sordariomycetes</taxon>
        <taxon>Hypocreomycetidae</taxon>
        <taxon>Glomerellales</taxon>
        <taxon>Glomerellaceae</taxon>
        <taxon>Colletotrichum</taxon>
        <taxon>Colletotrichum orchidearum species complex</taxon>
    </lineage>
</organism>
<evidence type="ECO:0000313" key="9">
    <source>
        <dbReference type="Proteomes" id="UP000639643"/>
    </source>
</evidence>
<evidence type="ECO:0000256" key="2">
    <source>
        <dbReference type="ARBA" id="ARBA00022630"/>
    </source>
</evidence>
<dbReference type="PANTHER" id="PTHR13789:SF314">
    <property type="entry name" value="FAD-BINDING DOMAIN-CONTAINING PROTEIN"/>
    <property type="match status" value="1"/>
</dbReference>
<dbReference type="Gene3D" id="3.50.50.60">
    <property type="entry name" value="FAD/NAD(P)-binding domain"/>
    <property type="match status" value="1"/>
</dbReference>
<evidence type="ECO:0000256" key="3">
    <source>
        <dbReference type="ARBA" id="ARBA00022827"/>
    </source>
</evidence>
<keyword evidence="6" id="KW-0812">Transmembrane</keyword>
<keyword evidence="6" id="KW-1133">Transmembrane helix</keyword>
<dbReference type="InterPro" id="IPR036188">
    <property type="entry name" value="FAD/NAD-bd_sf"/>
</dbReference>
<evidence type="ECO:0000313" key="8">
    <source>
        <dbReference type="EMBL" id="KAF6811829.1"/>
    </source>
</evidence>
<name>A0A8H6JEX1_9PEZI</name>
<dbReference type="EMBL" id="WIGM01000806">
    <property type="protein sequence ID" value="KAF6811829.1"/>
    <property type="molecule type" value="Genomic_DNA"/>
</dbReference>
<dbReference type="GO" id="GO:0004497">
    <property type="term" value="F:monooxygenase activity"/>
    <property type="evidence" value="ECO:0007669"/>
    <property type="project" value="UniProtKB-KW"/>
</dbReference>
<dbReference type="SUPFAM" id="SSF51905">
    <property type="entry name" value="FAD/NAD(P)-binding domain"/>
    <property type="match status" value="1"/>
</dbReference>
<keyword evidence="6" id="KW-0472">Membrane</keyword>
<dbReference type="Proteomes" id="UP000639643">
    <property type="component" value="Unassembled WGS sequence"/>
</dbReference>
<evidence type="ECO:0000256" key="5">
    <source>
        <dbReference type="ARBA" id="ARBA00023033"/>
    </source>
</evidence>
<protein>
    <recommendedName>
        <fullName evidence="7">FAD-binding domain-containing protein</fullName>
    </recommendedName>
</protein>
<dbReference type="SUPFAM" id="SSF54373">
    <property type="entry name" value="FAD-linked reductases, C-terminal domain"/>
    <property type="match status" value="1"/>
</dbReference>
<proteinExistence type="inferred from homology"/>
<dbReference type="InterPro" id="IPR002938">
    <property type="entry name" value="FAD-bd"/>
</dbReference>
<dbReference type="PANTHER" id="PTHR13789">
    <property type="entry name" value="MONOOXYGENASE"/>
    <property type="match status" value="1"/>
</dbReference>
<keyword evidence="4" id="KW-0560">Oxidoreductase</keyword>
<keyword evidence="3" id="KW-0274">FAD</keyword>
<gene>
    <name evidence="8" type="ORF">CMUS01_13188</name>
</gene>
<accession>A0A8H6JEX1</accession>
<dbReference type="AlphaFoldDB" id="A0A8H6JEX1"/>
<sequence length="424" mass="45936">MSANNNSSGGGGGGDAKKKQLRIVVIGGGIAGLAAAAVLRQRHDVVVYEREAADAPERGAGIGLGPNGSKMLRKAFREFRPEGIKATRCSGTRTWDREGNLLREITGVTEPFGGEWLLVHRRDLRDELLRFATAEGGKDGNEVDGGKPARVVWGMGVRGVDAEGKVVLDSGEEVWGDVVIGADGIHSVVRRAVLGSEEPPLTPAGVSLYRFMYPLDKAREALGGTLPEAIDPRTGGFLNMMDADDELHRNVIFYPCRDFSELNVVARVPDSSSDASKTSWTANGSREEMATRFSDFPPWVLTLMKTAEGVGMYRVLDAEPAHTYVKGRAVLIGDAAHPMTPFQGQGATQAVEDAEGLRLLLHDAASDAWSVLGALRTWDSVRRPRAAQVQRNSRRVADLSAQGQLDRMRLNWSYEGIHAALRNR</sequence>
<feature type="transmembrane region" description="Helical" evidence="6">
    <location>
        <begin position="21"/>
        <end position="39"/>
    </location>
</feature>
<comment type="caution">
    <text evidence="8">The sequence shown here is derived from an EMBL/GenBank/DDBJ whole genome shotgun (WGS) entry which is preliminary data.</text>
</comment>
<evidence type="ECO:0000256" key="6">
    <source>
        <dbReference type="SAM" id="Phobius"/>
    </source>
</evidence>
<reference evidence="8" key="1">
    <citation type="journal article" date="2020" name="Phytopathology">
        <title>Genome Sequence Resources of Colletotrichum truncatum, C. plurivorum, C. musicola, and C. sojae: Four Species Pathogenic to Soybean (Glycine max).</title>
        <authorList>
            <person name="Rogerio F."/>
            <person name="Boufleur T.R."/>
            <person name="Ciampi-Guillardi M."/>
            <person name="Sukno S.A."/>
            <person name="Thon M.R."/>
            <person name="Massola Junior N.S."/>
            <person name="Baroncelli R."/>
        </authorList>
    </citation>
    <scope>NUCLEOTIDE SEQUENCE</scope>
    <source>
        <strain evidence="8">LFN0074</strain>
    </source>
</reference>
<evidence type="ECO:0000256" key="4">
    <source>
        <dbReference type="ARBA" id="ARBA00023002"/>
    </source>
</evidence>